<reference evidence="3 4" key="1">
    <citation type="journal article" date="2019" name="Int. J. Syst. Evol. Microbiol.">
        <title>The Global Catalogue of Microorganisms (GCM) 10K type strain sequencing project: providing services to taxonomists for standard genome sequencing and annotation.</title>
        <authorList>
            <consortium name="The Broad Institute Genomics Platform"/>
            <consortium name="The Broad Institute Genome Sequencing Center for Infectious Disease"/>
            <person name="Wu L."/>
            <person name="Ma J."/>
        </authorList>
    </citation>
    <scope>NUCLEOTIDE SEQUENCE [LARGE SCALE GENOMIC DNA]</scope>
    <source>
        <strain evidence="3 4">JCM 16021</strain>
    </source>
</reference>
<evidence type="ECO:0000313" key="4">
    <source>
        <dbReference type="Proteomes" id="UP001500575"/>
    </source>
</evidence>
<dbReference type="EMBL" id="BAAAQQ010000012">
    <property type="protein sequence ID" value="GAA2127012.1"/>
    <property type="molecule type" value="Genomic_DNA"/>
</dbReference>
<dbReference type="InterPro" id="IPR006976">
    <property type="entry name" value="VanZ-like"/>
</dbReference>
<name>A0ABN2YGV7_9ACTN</name>
<gene>
    <name evidence="3" type="ORF">GCM10009843_25990</name>
</gene>
<dbReference type="Pfam" id="PF04892">
    <property type="entry name" value="VanZ"/>
    <property type="match status" value="1"/>
</dbReference>
<comment type="caution">
    <text evidence="3">The sequence shown here is derived from an EMBL/GenBank/DDBJ whole genome shotgun (WGS) entry which is preliminary data.</text>
</comment>
<feature type="domain" description="VanZ-like" evidence="2">
    <location>
        <begin position="15"/>
        <end position="131"/>
    </location>
</feature>
<proteinExistence type="predicted"/>
<keyword evidence="1" id="KW-1133">Transmembrane helix</keyword>
<accession>A0ABN2YGV7</accession>
<evidence type="ECO:0000259" key="2">
    <source>
        <dbReference type="Pfam" id="PF04892"/>
    </source>
</evidence>
<feature type="transmembrane region" description="Helical" evidence="1">
    <location>
        <begin position="62"/>
        <end position="81"/>
    </location>
</feature>
<sequence length="154" mass="16278">MPVTRPWRLLVMAAFVAYVVALAIILLGPSPAPGSESVDLAYRVAMRLGLPPDRVTTDRLEVALNVVLLAPLPAMGSLIWTSLSWRDWTAYAFVLSLAAETWQGVAFATRSATYSDVVANTTGAFAGALVAAGVHAARRALRPAPTDGEPPHAV</sequence>
<protein>
    <recommendedName>
        <fullName evidence="2">VanZ-like domain-containing protein</fullName>
    </recommendedName>
</protein>
<organism evidence="3 4">
    <name type="scientific">Nocardioides bigeumensis</name>
    <dbReference type="NCBI Taxonomy" id="433657"/>
    <lineage>
        <taxon>Bacteria</taxon>
        <taxon>Bacillati</taxon>
        <taxon>Actinomycetota</taxon>
        <taxon>Actinomycetes</taxon>
        <taxon>Propionibacteriales</taxon>
        <taxon>Nocardioidaceae</taxon>
        <taxon>Nocardioides</taxon>
    </lineage>
</organism>
<dbReference type="Proteomes" id="UP001500575">
    <property type="component" value="Unassembled WGS sequence"/>
</dbReference>
<keyword evidence="1" id="KW-0812">Transmembrane</keyword>
<evidence type="ECO:0000256" key="1">
    <source>
        <dbReference type="SAM" id="Phobius"/>
    </source>
</evidence>
<keyword evidence="1" id="KW-0472">Membrane</keyword>
<keyword evidence="4" id="KW-1185">Reference proteome</keyword>
<feature type="transmembrane region" description="Helical" evidence="1">
    <location>
        <begin position="7"/>
        <end position="27"/>
    </location>
</feature>
<evidence type="ECO:0000313" key="3">
    <source>
        <dbReference type="EMBL" id="GAA2127012.1"/>
    </source>
</evidence>
<dbReference type="RefSeq" id="WP_344304183.1">
    <property type="nucleotide sequence ID" value="NZ_BAAAQQ010000012.1"/>
</dbReference>